<dbReference type="EMBL" id="JAVFKD010000014">
    <property type="protein sequence ID" value="KAK5990889.1"/>
    <property type="molecule type" value="Genomic_DNA"/>
</dbReference>
<dbReference type="PANTHER" id="PTHR36851:SF1">
    <property type="entry name" value="GLYCO_TRANS_2-LIKE DOMAIN-CONTAINING PROTEIN"/>
    <property type="match status" value="1"/>
</dbReference>
<accession>A0ABR0SFY6</accession>
<protein>
    <recommendedName>
        <fullName evidence="2">Glycosyltransferase 2-like domain-containing protein</fullName>
    </recommendedName>
</protein>
<dbReference type="PANTHER" id="PTHR36851">
    <property type="entry name" value="UNNAMED PRODUCT"/>
    <property type="match status" value="1"/>
</dbReference>
<reference evidence="3 4" key="1">
    <citation type="submission" date="2024-01" db="EMBL/GenBank/DDBJ databases">
        <title>Complete genome of Cladobotryum mycophilum ATHUM6906.</title>
        <authorList>
            <person name="Christinaki A.C."/>
            <person name="Myridakis A.I."/>
            <person name="Kouvelis V.N."/>
        </authorList>
    </citation>
    <scope>NUCLEOTIDE SEQUENCE [LARGE SCALE GENOMIC DNA]</scope>
    <source>
        <strain evidence="3 4">ATHUM6906</strain>
    </source>
</reference>
<name>A0ABR0SFY6_9HYPO</name>
<keyword evidence="1" id="KW-0472">Membrane</keyword>
<dbReference type="Pfam" id="PF13632">
    <property type="entry name" value="Glyco_trans_2_3"/>
    <property type="match status" value="1"/>
</dbReference>
<keyword evidence="1" id="KW-0812">Transmembrane</keyword>
<evidence type="ECO:0000313" key="4">
    <source>
        <dbReference type="Proteomes" id="UP001338125"/>
    </source>
</evidence>
<dbReference type="InterPro" id="IPR001173">
    <property type="entry name" value="Glyco_trans_2-like"/>
</dbReference>
<comment type="caution">
    <text evidence="3">The sequence shown here is derived from an EMBL/GenBank/DDBJ whole genome shotgun (WGS) entry which is preliminary data.</text>
</comment>
<gene>
    <name evidence="3" type="ORF">PT974_09164</name>
</gene>
<evidence type="ECO:0000256" key="1">
    <source>
        <dbReference type="SAM" id="Phobius"/>
    </source>
</evidence>
<dbReference type="Proteomes" id="UP001338125">
    <property type="component" value="Unassembled WGS sequence"/>
</dbReference>
<evidence type="ECO:0000259" key="2">
    <source>
        <dbReference type="Pfam" id="PF13632"/>
    </source>
</evidence>
<keyword evidence="1" id="KW-1133">Transmembrane helix</keyword>
<dbReference type="InterPro" id="IPR029044">
    <property type="entry name" value="Nucleotide-diphossugar_trans"/>
</dbReference>
<feature type="transmembrane region" description="Helical" evidence="1">
    <location>
        <begin position="58"/>
        <end position="84"/>
    </location>
</feature>
<organism evidence="3 4">
    <name type="scientific">Cladobotryum mycophilum</name>
    <dbReference type="NCBI Taxonomy" id="491253"/>
    <lineage>
        <taxon>Eukaryota</taxon>
        <taxon>Fungi</taxon>
        <taxon>Dikarya</taxon>
        <taxon>Ascomycota</taxon>
        <taxon>Pezizomycotina</taxon>
        <taxon>Sordariomycetes</taxon>
        <taxon>Hypocreomycetidae</taxon>
        <taxon>Hypocreales</taxon>
        <taxon>Hypocreaceae</taxon>
        <taxon>Cladobotryum</taxon>
    </lineage>
</organism>
<feature type="domain" description="Glycosyltransferase 2-like" evidence="2">
    <location>
        <begin position="250"/>
        <end position="474"/>
    </location>
</feature>
<dbReference type="SUPFAM" id="SSF53448">
    <property type="entry name" value="Nucleotide-diphospho-sugar transferases"/>
    <property type="match status" value="1"/>
</dbReference>
<evidence type="ECO:0000313" key="3">
    <source>
        <dbReference type="EMBL" id="KAK5990889.1"/>
    </source>
</evidence>
<sequence>MFIFFRCISWCSWRLGGLSILALLCLSCWTIVEAFAIRRDGFKKQRTVVHEGTYSSVIHPVLVALFLALFALYTLFNYLLVIIFTIRTNWSIWEITQLVKDDAGGTALSPSSSLTSVESWVFDVEELELETSPLAGDDGYDRSVIHGIIIPNYTEEIDTLRETLEVLASHPQSKGCYDICLAMEARETDSESKASTLVKEFATTFRSIGYTLHPANIPGEAAGKGSNVAWAARQFSSRYSLAERSNVVFTNMDSDSHLSHRYFAHITNMHLDYPATAATTMYTGPIIFDRNAHKVSGAVRVADIFWSASGISGLHKTSPISPPTSVYSLPLLLVDLVGGWDCGIEALGEDLHMYLKCFFALNGHLTSRTVPTPISQTNISGGNQGGIRGIWNDTAARYKQSLRHMWGALDTGFVLRRMLEMWKNRKQTSRGFYPLHIGHGPSAYFSENPPKEANPEEDSDGFPDIFEITIEKPRWGRVGCLIHRLFEAHYLPVHMTILVIAAEIYSRAVGSEDPYGLNWIFFIIASLRDLIVLGVPFYLFQYGRFHHLCVDIRERDMTKAGIAKGMFFSRRSWVNWFDFPVALLTAPLFGSFPCAHAEIMHLWTLDIVYAVSRKATRKREQPLLSENMV</sequence>
<keyword evidence="4" id="KW-1185">Reference proteome</keyword>
<proteinExistence type="predicted"/>